<dbReference type="Proteomes" id="UP000618986">
    <property type="component" value="Unassembled WGS sequence"/>
</dbReference>
<evidence type="ECO:0000256" key="1">
    <source>
        <dbReference type="SAM" id="MobiDB-lite"/>
    </source>
</evidence>
<protein>
    <submittedName>
        <fullName evidence="2">Uncharacterized protein</fullName>
    </submittedName>
</protein>
<name>A0ABR6MK52_MICEC</name>
<comment type="caution">
    <text evidence="2">The sequence shown here is derived from an EMBL/GenBank/DDBJ whole genome shotgun (WGS) entry which is preliminary data.</text>
</comment>
<sequence length="40" mass="4117">MTTKPWEASRGPSHATADWPAVKPGEMATAPNVPSAVLVG</sequence>
<gene>
    <name evidence="2" type="ORF">FHU28_005611</name>
</gene>
<reference evidence="2 3" key="1">
    <citation type="submission" date="2020-08" db="EMBL/GenBank/DDBJ databases">
        <title>Sequencing the genomes of 1000 actinobacteria strains.</title>
        <authorList>
            <person name="Klenk H.-P."/>
        </authorList>
    </citation>
    <scope>NUCLEOTIDE SEQUENCE [LARGE SCALE GENOMIC DNA]</scope>
    <source>
        <strain evidence="2 3">DSM 43036</strain>
    </source>
</reference>
<feature type="region of interest" description="Disordered" evidence="1">
    <location>
        <begin position="1"/>
        <end position="40"/>
    </location>
</feature>
<dbReference type="EMBL" id="JACHJC010000001">
    <property type="protein sequence ID" value="MBB5115772.1"/>
    <property type="molecule type" value="Genomic_DNA"/>
</dbReference>
<keyword evidence="3" id="KW-1185">Reference proteome</keyword>
<proteinExistence type="predicted"/>
<accession>A0ABR6MK52</accession>
<evidence type="ECO:0000313" key="2">
    <source>
        <dbReference type="EMBL" id="MBB5115772.1"/>
    </source>
</evidence>
<evidence type="ECO:0000313" key="3">
    <source>
        <dbReference type="Proteomes" id="UP000618986"/>
    </source>
</evidence>
<organism evidence="2 3">
    <name type="scientific">Micromonospora echinospora</name>
    <name type="common">Micromonospora purpurea</name>
    <dbReference type="NCBI Taxonomy" id="1877"/>
    <lineage>
        <taxon>Bacteria</taxon>
        <taxon>Bacillati</taxon>
        <taxon>Actinomycetota</taxon>
        <taxon>Actinomycetes</taxon>
        <taxon>Micromonosporales</taxon>
        <taxon>Micromonosporaceae</taxon>
        <taxon>Micromonospora</taxon>
    </lineage>
</organism>